<dbReference type="SUPFAM" id="SSF57667">
    <property type="entry name" value="beta-beta-alpha zinc fingers"/>
    <property type="match status" value="1"/>
</dbReference>
<dbReference type="PANTHER" id="PTHR46481:SF10">
    <property type="entry name" value="ZINC FINGER BED DOMAIN-CONTAINING PROTEIN 39"/>
    <property type="match status" value="1"/>
</dbReference>
<dbReference type="InterPro" id="IPR052035">
    <property type="entry name" value="ZnF_BED_domain_contain"/>
</dbReference>
<keyword evidence="4" id="KW-0862">Zinc</keyword>
<keyword evidence="7" id="KW-0539">Nucleus</keyword>
<sequence>MVLYVFSEKSFHPQLYLQKIFLGRALFFKGSSKHQLKFARCKTSTLSPDMDFDLIFGFYFVQLSLKINMSSPFSSLVWRHFKLNPDNPTIGICQICLKTKTEKDSSILRKNNTTNLWSHLEADHYQEFKYIAEMIVSGCHPYRIVEEEGFKNLISYLCPNYQLHGRDFHSTKKKFFYAVSGD</sequence>
<organism evidence="9 10">
    <name type="scientific">Brachionus plicatilis</name>
    <name type="common">Marine rotifer</name>
    <name type="synonym">Brachionus muelleri</name>
    <dbReference type="NCBI Taxonomy" id="10195"/>
    <lineage>
        <taxon>Eukaryota</taxon>
        <taxon>Metazoa</taxon>
        <taxon>Spiralia</taxon>
        <taxon>Gnathifera</taxon>
        <taxon>Rotifera</taxon>
        <taxon>Eurotatoria</taxon>
        <taxon>Monogononta</taxon>
        <taxon>Pseudotrocha</taxon>
        <taxon>Ploima</taxon>
        <taxon>Brachionidae</taxon>
        <taxon>Brachionus</taxon>
    </lineage>
</organism>
<evidence type="ECO:0000256" key="2">
    <source>
        <dbReference type="ARBA" id="ARBA00022723"/>
    </source>
</evidence>
<reference evidence="9 10" key="1">
    <citation type="journal article" date="2018" name="Sci. Rep.">
        <title>Genomic signatures of local adaptation to the degree of environmental predictability in rotifers.</title>
        <authorList>
            <person name="Franch-Gras L."/>
            <person name="Hahn C."/>
            <person name="Garcia-Roger E.M."/>
            <person name="Carmona M.J."/>
            <person name="Serra M."/>
            <person name="Gomez A."/>
        </authorList>
    </citation>
    <scope>NUCLEOTIDE SEQUENCE [LARGE SCALE GENOMIC DNA]</scope>
    <source>
        <strain evidence="9">HYR1</strain>
    </source>
</reference>
<dbReference type="Pfam" id="PF02892">
    <property type="entry name" value="zf-BED"/>
    <property type="match status" value="1"/>
</dbReference>
<evidence type="ECO:0000256" key="1">
    <source>
        <dbReference type="ARBA" id="ARBA00004123"/>
    </source>
</evidence>
<accession>A0A3M7RU46</accession>
<evidence type="ECO:0000256" key="6">
    <source>
        <dbReference type="ARBA" id="ARBA00023163"/>
    </source>
</evidence>
<dbReference type="OrthoDB" id="1607513at2759"/>
<keyword evidence="3" id="KW-0863">Zinc-finger</keyword>
<dbReference type="SMART" id="SM00614">
    <property type="entry name" value="ZnF_BED"/>
    <property type="match status" value="1"/>
</dbReference>
<dbReference type="GO" id="GO:0005634">
    <property type="term" value="C:nucleus"/>
    <property type="evidence" value="ECO:0007669"/>
    <property type="project" value="UniProtKB-SubCell"/>
</dbReference>
<dbReference type="PANTHER" id="PTHR46481">
    <property type="entry name" value="ZINC FINGER BED DOMAIN-CONTAINING PROTEIN 4"/>
    <property type="match status" value="1"/>
</dbReference>
<protein>
    <recommendedName>
        <fullName evidence="8">BED-type domain-containing protein</fullName>
    </recommendedName>
</protein>
<feature type="domain" description="BED-type" evidence="8">
    <location>
        <begin position="75"/>
        <end position="124"/>
    </location>
</feature>
<dbReference type="InterPro" id="IPR003656">
    <property type="entry name" value="Znf_BED"/>
</dbReference>
<name>A0A3M7RU46_BRAPC</name>
<evidence type="ECO:0000256" key="4">
    <source>
        <dbReference type="ARBA" id="ARBA00022833"/>
    </source>
</evidence>
<dbReference type="Proteomes" id="UP000276133">
    <property type="component" value="Unassembled WGS sequence"/>
</dbReference>
<dbReference type="EMBL" id="REGN01002662">
    <property type="protein sequence ID" value="RNA26837.1"/>
    <property type="molecule type" value="Genomic_DNA"/>
</dbReference>
<comment type="caution">
    <text evidence="9">The sequence shown here is derived from an EMBL/GenBank/DDBJ whole genome shotgun (WGS) entry which is preliminary data.</text>
</comment>
<gene>
    <name evidence="9" type="ORF">BpHYR1_047337</name>
</gene>
<keyword evidence="5" id="KW-0805">Transcription regulation</keyword>
<comment type="subcellular location">
    <subcellularLocation>
        <location evidence="1">Nucleus</location>
    </subcellularLocation>
</comment>
<keyword evidence="2" id="KW-0479">Metal-binding</keyword>
<keyword evidence="6" id="KW-0804">Transcription</keyword>
<evidence type="ECO:0000256" key="3">
    <source>
        <dbReference type="ARBA" id="ARBA00022771"/>
    </source>
</evidence>
<dbReference type="SUPFAM" id="SSF140996">
    <property type="entry name" value="Hermes dimerisation domain"/>
    <property type="match status" value="1"/>
</dbReference>
<dbReference type="InterPro" id="IPR036236">
    <property type="entry name" value="Znf_C2H2_sf"/>
</dbReference>
<evidence type="ECO:0000256" key="5">
    <source>
        <dbReference type="ARBA" id="ARBA00023015"/>
    </source>
</evidence>
<evidence type="ECO:0000313" key="10">
    <source>
        <dbReference type="Proteomes" id="UP000276133"/>
    </source>
</evidence>
<dbReference type="AlphaFoldDB" id="A0A3M7RU46"/>
<evidence type="ECO:0000259" key="8">
    <source>
        <dbReference type="Pfam" id="PF02892"/>
    </source>
</evidence>
<proteinExistence type="predicted"/>
<keyword evidence="10" id="KW-1185">Reference proteome</keyword>
<evidence type="ECO:0000313" key="9">
    <source>
        <dbReference type="EMBL" id="RNA26837.1"/>
    </source>
</evidence>
<dbReference type="GO" id="GO:0008270">
    <property type="term" value="F:zinc ion binding"/>
    <property type="evidence" value="ECO:0007669"/>
    <property type="project" value="UniProtKB-KW"/>
</dbReference>
<dbReference type="GO" id="GO:0009791">
    <property type="term" value="P:post-embryonic development"/>
    <property type="evidence" value="ECO:0007669"/>
    <property type="project" value="UniProtKB-ARBA"/>
</dbReference>
<evidence type="ECO:0000256" key="7">
    <source>
        <dbReference type="ARBA" id="ARBA00023242"/>
    </source>
</evidence>
<dbReference type="GO" id="GO:0003677">
    <property type="term" value="F:DNA binding"/>
    <property type="evidence" value="ECO:0007669"/>
    <property type="project" value="InterPro"/>
</dbReference>